<dbReference type="EMBL" id="CABPRJ010000966">
    <property type="protein sequence ID" value="VVC33293.1"/>
    <property type="molecule type" value="Genomic_DNA"/>
</dbReference>
<evidence type="ECO:0000256" key="1">
    <source>
        <dbReference type="SAM" id="Phobius"/>
    </source>
</evidence>
<evidence type="ECO:0000313" key="4">
    <source>
        <dbReference type="Proteomes" id="UP000325440"/>
    </source>
</evidence>
<organism evidence="3 4">
    <name type="scientific">Cinara cedri</name>
    <dbReference type="NCBI Taxonomy" id="506608"/>
    <lineage>
        <taxon>Eukaryota</taxon>
        <taxon>Metazoa</taxon>
        <taxon>Ecdysozoa</taxon>
        <taxon>Arthropoda</taxon>
        <taxon>Hexapoda</taxon>
        <taxon>Insecta</taxon>
        <taxon>Pterygota</taxon>
        <taxon>Neoptera</taxon>
        <taxon>Paraneoptera</taxon>
        <taxon>Hemiptera</taxon>
        <taxon>Sternorrhyncha</taxon>
        <taxon>Aphidomorpha</taxon>
        <taxon>Aphidoidea</taxon>
        <taxon>Aphididae</taxon>
        <taxon>Lachninae</taxon>
        <taxon>Cinara</taxon>
    </lineage>
</organism>
<dbReference type="OrthoDB" id="6616851at2759"/>
<keyword evidence="1" id="KW-0812">Transmembrane</keyword>
<evidence type="ECO:0000313" key="3">
    <source>
        <dbReference type="EMBL" id="VVC33293.1"/>
    </source>
</evidence>
<name>A0A5E4MNR8_9HEMI</name>
<dbReference type="AlphaFoldDB" id="A0A5E4MNR8"/>
<feature type="chain" id="PRO_5022666709" evidence="2">
    <location>
        <begin position="23"/>
        <end position="171"/>
    </location>
</feature>
<gene>
    <name evidence="3" type="ORF">CINCED_3A024385</name>
</gene>
<protein>
    <submittedName>
        <fullName evidence="3">Uncharacterized protein</fullName>
    </submittedName>
</protein>
<keyword evidence="1" id="KW-0472">Membrane</keyword>
<keyword evidence="4" id="KW-1185">Reference proteome</keyword>
<proteinExistence type="predicted"/>
<keyword evidence="2" id="KW-0732">Signal</keyword>
<dbReference type="Proteomes" id="UP000325440">
    <property type="component" value="Unassembled WGS sequence"/>
</dbReference>
<feature type="transmembrane region" description="Helical" evidence="1">
    <location>
        <begin position="80"/>
        <end position="105"/>
    </location>
</feature>
<feature type="signal peptide" evidence="2">
    <location>
        <begin position="1"/>
        <end position="22"/>
    </location>
</feature>
<evidence type="ECO:0000256" key="2">
    <source>
        <dbReference type="SAM" id="SignalP"/>
    </source>
</evidence>
<reference evidence="3 4" key="1">
    <citation type="submission" date="2019-08" db="EMBL/GenBank/DDBJ databases">
        <authorList>
            <person name="Alioto T."/>
            <person name="Alioto T."/>
            <person name="Gomez Garrido J."/>
        </authorList>
    </citation>
    <scope>NUCLEOTIDE SEQUENCE [LARGE SCALE GENOMIC DNA]</scope>
</reference>
<keyword evidence="1" id="KW-1133">Transmembrane helix</keyword>
<sequence length="171" mass="19266">MSPVKRILCFASIMKLFALVQSENCTIKNISEGVINRLVVLTCPNDQDAKFCCYDPKDNVECCNTISYLYNIFQKNMPGILILLILIVGLVLTCCVICICIPCYCMMRRLRPTYKESNDNANMIAAVSLPNESEEENTPKKEVTHHLPPGAYPVYPQFMGMQPLKSTEVNC</sequence>
<accession>A0A5E4MNR8</accession>